<evidence type="ECO:0008006" key="3">
    <source>
        <dbReference type="Google" id="ProtNLM"/>
    </source>
</evidence>
<evidence type="ECO:0000313" key="1">
    <source>
        <dbReference type="EMBL" id="WFN37635.1"/>
    </source>
</evidence>
<evidence type="ECO:0000313" key="2">
    <source>
        <dbReference type="Proteomes" id="UP001218895"/>
    </source>
</evidence>
<protein>
    <recommendedName>
        <fullName evidence="3">KaiC-like domain-containing protein</fullName>
    </recommendedName>
</protein>
<dbReference type="Proteomes" id="UP001218895">
    <property type="component" value="Chromosome"/>
</dbReference>
<keyword evidence="2" id="KW-1185">Reference proteome</keyword>
<accession>A0AAF0FQ66</accession>
<dbReference type="RefSeq" id="WP_278100473.1">
    <property type="nucleotide sequence ID" value="NZ_CP091092.1"/>
</dbReference>
<dbReference type="GeneID" id="79949612"/>
<proteinExistence type="predicted"/>
<reference evidence="1" key="1">
    <citation type="submission" date="2022-01" db="EMBL/GenBank/DDBJ databases">
        <title>Complete genome of Methanomicrobium antiquum DSM 21220.</title>
        <authorList>
            <person name="Chen S.-C."/>
            <person name="You Y.-T."/>
            <person name="Zhou Y.-Z."/>
            <person name="Lai M.-C."/>
        </authorList>
    </citation>
    <scope>NUCLEOTIDE SEQUENCE</scope>
    <source>
        <strain evidence="1">DSM 21220</strain>
    </source>
</reference>
<gene>
    <name evidence="1" type="ORF">L1994_04400</name>
</gene>
<dbReference type="EMBL" id="CP091092">
    <property type="protein sequence ID" value="WFN37635.1"/>
    <property type="molecule type" value="Genomic_DNA"/>
</dbReference>
<sequence length="182" mass="20629">MINLGDSIDKKDIFMVFSDAENLKDDDINIISQLLKLNYETIIITSNQPYSNLVRIYDAEDIDLSKIVFIDLITRFAIGKIPEDVSPGRCHFISNPANLTDIGIILTEILNDGNNEKKAFVFNSINTMLIYLSSEKLSRFIHLIINKFRLTGVKGYFLAVHGGIDPELELKFNIFVDLVIKS</sequence>
<dbReference type="KEGG" id="manq:L1994_04400"/>
<organism evidence="1 2">
    <name type="scientific">Methanomicrobium antiquum</name>
    <dbReference type="NCBI Taxonomy" id="487686"/>
    <lineage>
        <taxon>Archaea</taxon>
        <taxon>Methanobacteriati</taxon>
        <taxon>Methanobacteriota</taxon>
        <taxon>Stenosarchaea group</taxon>
        <taxon>Methanomicrobia</taxon>
        <taxon>Methanomicrobiales</taxon>
        <taxon>Methanomicrobiaceae</taxon>
        <taxon>Methanomicrobium</taxon>
    </lineage>
</organism>
<dbReference type="AlphaFoldDB" id="A0AAF0FQ66"/>
<name>A0AAF0FQ66_9EURY</name>